<proteinExistence type="predicted"/>
<dbReference type="AlphaFoldDB" id="A0A939BN76"/>
<evidence type="ECO:0000313" key="1">
    <source>
        <dbReference type="EMBL" id="MBM7588525.1"/>
    </source>
</evidence>
<comment type="caution">
    <text evidence="1">The sequence shown here is derived from an EMBL/GenBank/DDBJ whole genome shotgun (WGS) entry which is preliminary data.</text>
</comment>
<organism evidence="1 2">
    <name type="scientific">Brevibacillus fulvus</name>
    <dbReference type="NCBI Taxonomy" id="1125967"/>
    <lineage>
        <taxon>Bacteria</taxon>
        <taxon>Bacillati</taxon>
        <taxon>Bacillota</taxon>
        <taxon>Bacilli</taxon>
        <taxon>Bacillales</taxon>
        <taxon>Paenibacillaceae</taxon>
        <taxon>Brevibacillus</taxon>
    </lineage>
</organism>
<sequence>MEEIKKLKRLLLLTSSAGAFVFALVVITEIVRVSIR</sequence>
<keyword evidence="2" id="KW-1185">Reference proteome</keyword>
<dbReference type="Proteomes" id="UP000717624">
    <property type="component" value="Unassembled WGS sequence"/>
</dbReference>
<evidence type="ECO:0000313" key="2">
    <source>
        <dbReference type="Proteomes" id="UP000717624"/>
    </source>
</evidence>
<gene>
    <name evidence="1" type="ORF">JOD01_000111</name>
</gene>
<name>A0A939BN76_9BACL</name>
<accession>A0A939BN76</accession>
<protein>
    <submittedName>
        <fullName evidence="1">Uncharacterized protein</fullName>
    </submittedName>
</protein>
<reference evidence="1" key="1">
    <citation type="submission" date="2021-01" db="EMBL/GenBank/DDBJ databases">
        <title>Genomic Encyclopedia of Type Strains, Phase IV (KMG-IV): sequencing the most valuable type-strain genomes for metagenomic binning, comparative biology and taxonomic classification.</title>
        <authorList>
            <person name="Goeker M."/>
        </authorList>
    </citation>
    <scope>NUCLEOTIDE SEQUENCE</scope>
    <source>
        <strain evidence="1">DSM 25523</strain>
    </source>
</reference>
<dbReference type="EMBL" id="JAFBEB010000001">
    <property type="protein sequence ID" value="MBM7588525.1"/>
    <property type="molecule type" value="Genomic_DNA"/>
</dbReference>